<proteinExistence type="predicted"/>
<sequence length="45" mass="5675">MKSFLQLSKETEKKLDRQLEKKELVFLQWVYERYKREQEIEKLNA</sequence>
<dbReference type="EMBL" id="JBHTKJ010000001">
    <property type="protein sequence ID" value="MFD1036907.1"/>
    <property type="molecule type" value="Genomic_DNA"/>
</dbReference>
<name>A0ABW3LGT7_9BACI</name>
<keyword evidence="2" id="KW-1185">Reference proteome</keyword>
<accession>A0ABW3LGT7</accession>
<protein>
    <recommendedName>
        <fullName evidence="3">Fur-regulated basic protein FbpA</fullName>
    </recommendedName>
</protein>
<evidence type="ECO:0000313" key="2">
    <source>
        <dbReference type="Proteomes" id="UP001597040"/>
    </source>
</evidence>
<evidence type="ECO:0000313" key="1">
    <source>
        <dbReference type="EMBL" id="MFD1036907.1"/>
    </source>
</evidence>
<gene>
    <name evidence="1" type="ORF">ACFQ3N_00495</name>
</gene>
<dbReference type="RefSeq" id="WP_390358520.1">
    <property type="nucleotide sequence ID" value="NZ_JBHTKJ010000001.1"/>
</dbReference>
<organism evidence="1 2">
    <name type="scientific">Virgibacillus byunsanensis</name>
    <dbReference type="NCBI Taxonomy" id="570945"/>
    <lineage>
        <taxon>Bacteria</taxon>
        <taxon>Bacillati</taxon>
        <taxon>Bacillota</taxon>
        <taxon>Bacilli</taxon>
        <taxon>Bacillales</taxon>
        <taxon>Bacillaceae</taxon>
        <taxon>Virgibacillus</taxon>
    </lineage>
</organism>
<reference evidence="2" key="1">
    <citation type="journal article" date="2019" name="Int. J. Syst. Evol. Microbiol.">
        <title>The Global Catalogue of Microorganisms (GCM) 10K type strain sequencing project: providing services to taxonomists for standard genome sequencing and annotation.</title>
        <authorList>
            <consortium name="The Broad Institute Genomics Platform"/>
            <consortium name="The Broad Institute Genome Sequencing Center for Infectious Disease"/>
            <person name="Wu L."/>
            <person name="Ma J."/>
        </authorList>
    </citation>
    <scope>NUCLEOTIDE SEQUENCE [LARGE SCALE GENOMIC DNA]</scope>
    <source>
        <strain evidence="2">CCUG 56754</strain>
    </source>
</reference>
<evidence type="ECO:0008006" key="3">
    <source>
        <dbReference type="Google" id="ProtNLM"/>
    </source>
</evidence>
<dbReference type="Proteomes" id="UP001597040">
    <property type="component" value="Unassembled WGS sequence"/>
</dbReference>
<comment type="caution">
    <text evidence="1">The sequence shown here is derived from an EMBL/GenBank/DDBJ whole genome shotgun (WGS) entry which is preliminary data.</text>
</comment>